<feature type="chain" id="PRO_5040170028" evidence="1">
    <location>
        <begin position="20"/>
        <end position="410"/>
    </location>
</feature>
<dbReference type="EMBL" id="JAGPYM010000002">
    <property type="protein sequence ID" value="KAH6898882.1"/>
    <property type="molecule type" value="Genomic_DNA"/>
</dbReference>
<dbReference type="AlphaFoldDB" id="A0A9P8WJ48"/>
<evidence type="ECO:0000256" key="1">
    <source>
        <dbReference type="SAM" id="SignalP"/>
    </source>
</evidence>
<organism evidence="2 3">
    <name type="scientific">Thelonectria olida</name>
    <dbReference type="NCBI Taxonomy" id="1576542"/>
    <lineage>
        <taxon>Eukaryota</taxon>
        <taxon>Fungi</taxon>
        <taxon>Dikarya</taxon>
        <taxon>Ascomycota</taxon>
        <taxon>Pezizomycotina</taxon>
        <taxon>Sordariomycetes</taxon>
        <taxon>Hypocreomycetidae</taxon>
        <taxon>Hypocreales</taxon>
        <taxon>Nectriaceae</taxon>
        <taxon>Thelonectria</taxon>
    </lineage>
</organism>
<keyword evidence="3" id="KW-1185">Reference proteome</keyword>
<keyword evidence="1" id="KW-0732">Signal</keyword>
<dbReference type="Proteomes" id="UP000777438">
    <property type="component" value="Unassembled WGS sequence"/>
</dbReference>
<evidence type="ECO:0000313" key="2">
    <source>
        <dbReference type="EMBL" id="KAH6898882.1"/>
    </source>
</evidence>
<name>A0A9P8WJ48_9HYPO</name>
<sequence length="410" mass="43216">MGFKPFFCLVLLSAPLTQAIPEGGVPIGSLHEVDLSELSPGLEGSIFIDDNGQPIYLTVTVDGAEYLVDISGPDKVAIVDPDGTSMVVDNNGLHFETGCAVRVDIAVKDLLKQLEDLRDKTQPPARRSVDLVPRAPQQSFAVQASVKDHPEPRRKLLLELRLPWRKQQIGQVHRRRQHLAVHLSSVLSAISLLGEAGLGAIVIRRFILSALLAAEISSGGLASPIVLGILGFLAVLDLVNRIRDAINTGDPDRVAKFLCNLAKPFLGEFPMPLTLSYSKTGDSKAIESLNDVPTSLISAAVTFTNPDSTCSQCENAGTCNGYSNCAAGGECYCGADAGGDAKCFLDASCASLTSCTTSLECGASQMCLVGSCCGAGVCIESSSCAVQRRGLLAPGRRDGDAPVLFASGWQ</sequence>
<protein>
    <submittedName>
        <fullName evidence="2">Uncharacterized protein</fullName>
    </submittedName>
</protein>
<feature type="signal peptide" evidence="1">
    <location>
        <begin position="1"/>
        <end position="19"/>
    </location>
</feature>
<comment type="caution">
    <text evidence="2">The sequence shown here is derived from an EMBL/GenBank/DDBJ whole genome shotgun (WGS) entry which is preliminary data.</text>
</comment>
<evidence type="ECO:0000313" key="3">
    <source>
        <dbReference type="Proteomes" id="UP000777438"/>
    </source>
</evidence>
<proteinExistence type="predicted"/>
<reference evidence="2 3" key="1">
    <citation type="journal article" date="2021" name="Nat. Commun.">
        <title>Genetic determinants of endophytism in the Arabidopsis root mycobiome.</title>
        <authorList>
            <person name="Mesny F."/>
            <person name="Miyauchi S."/>
            <person name="Thiergart T."/>
            <person name="Pickel B."/>
            <person name="Atanasova L."/>
            <person name="Karlsson M."/>
            <person name="Huettel B."/>
            <person name="Barry K.W."/>
            <person name="Haridas S."/>
            <person name="Chen C."/>
            <person name="Bauer D."/>
            <person name="Andreopoulos W."/>
            <person name="Pangilinan J."/>
            <person name="LaButti K."/>
            <person name="Riley R."/>
            <person name="Lipzen A."/>
            <person name="Clum A."/>
            <person name="Drula E."/>
            <person name="Henrissat B."/>
            <person name="Kohler A."/>
            <person name="Grigoriev I.V."/>
            <person name="Martin F.M."/>
            <person name="Hacquard S."/>
        </authorList>
    </citation>
    <scope>NUCLEOTIDE SEQUENCE [LARGE SCALE GENOMIC DNA]</scope>
    <source>
        <strain evidence="2 3">MPI-CAGE-CH-0241</strain>
    </source>
</reference>
<gene>
    <name evidence="2" type="ORF">B0T10DRAFT_578747</name>
</gene>
<accession>A0A9P8WJ48</accession>